<dbReference type="PANTHER" id="PTHR30126">
    <property type="entry name" value="HTH-TYPE TRANSCRIPTIONAL REGULATOR"/>
    <property type="match status" value="1"/>
</dbReference>
<evidence type="ECO:0000313" key="6">
    <source>
        <dbReference type="EMBL" id="UJF31306.1"/>
    </source>
</evidence>
<dbReference type="PRINTS" id="PR00039">
    <property type="entry name" value="HTHLYSR"/>
</dbReference>
<accession>A0ABY3SDN5</accession>
<gene>
    <name evidence="6" type="ORF">L0M14_15700</name>
</gene>
<keyword evidence="2" id="KW-0805">Transcription regulation</keyword>
<proteinExistence type="inferred from homology"/>
<evidence type="ECO:0000259" key="5">
    <source>
        <dbReference type="PROSITE" id="PS50931"/>
    </source>
</evidence>
<protein>
    <submittedName>
        <fullName evidence="6">LysR family transcriptional regulator</fullName>
    </submittedName>
</protein>
<evidence type="ECO:0000256" key="3">
    <source>
        <dbReference type="ARBA" id="ARBA00023125"/>
    </source>
</evidence>
<keyword evidence="3" id="KW-0238">DNA-binding</keyword>
<dbReference type="Pfam" id="PF00126">
    <property type="entry name" value="HTH_1"/>
    <property type="match status" value="1"/>
</dbReference>
<dbReference type="Gene3D" id="1.10.10.10">
    <property type="entry name" value="Winged helix-like DNA-binding domain superfamily/Winged helix DNA-binding domain"/>
    <property type="match status" value="1"/>
</dbReference>
<evidence type="ECO:0000256" key="4">
    <source>
        <dbReference type="ARBA" id="ARBA00023163"/>
    </source>
</evidence>
<sequence>MNLDNLTSFLTAAELKSMAKASEKLHLTHPALSKQIRKLETYYGTELLTRNSSGVQLTAAGKGLIQPTASCSC</sequence>
<dbReference type="InterPro" id="IPR000847">
    <property type="entry name" value="LysR_HTH_N"/>
</dbReference>
<evidence type="ECO:0000313" key="7">
    <source>
        <dbReference type="Proteomes" id="UP001649230"/>
    </source>
</evidence>
<dbReference type="PANTHER" id="PTHR30126:SF40">
    <property type="entry name" value="HTH-TYPE TRANSCRIPTIONAL REGULATOR GLTR"/>
    <property type="match status" value="1"/>
</dbReference>
<dbReference type="PROSITE" id="PS50931">
    <property type="entry name" value="HTH_LYSR"/>
    <property type="match status" value="1"/>
</dbReference>
<organism evidence="6 7">
    <name type="scientific">Paenibacillus hexagrammi</name>
    <dbReference type="NCBI Taxonomy" id="2908839"/>
    <lineage>
        <taxon>Bacteria</taxon>
        <taxon>Bacillati</taxon>
        <taxon>Bacillota</taxon>
        <taxon>Bacilli</taxon>
        <taxon>Bacillales</taxon>
        <taxon>Paenibacillaceae</taxon>
        <taxon>Paenibacillus</taxon>
    </lineage>
</organism>
<feature type="domain" description="HTH lysR-type" evidence="5">
    <location>
        <begin position="1"/>
        <end position="58"/>
    </location>
</feature>
<evidence type="ECO:0000256" key="2">
    <source>
        <dbReference type="ARBA" id="ARBA00023015"/>
    </source>
</evidence>
<dbReference type="InterPro" id="IPR036388">
    <property type="entry name" value="WH-like_DNA-bd_sf"/>
</dbReference>
<dbReference type="InterPro" id="IPR036390">
    <property type="entry name" value="WH_DNA-bd_sf"/>
</dbReference>
<name>A0ABY3SDN5_9BACL</name>
<keyword evidence="7" id="KW-1185">Reference proteome</keyword>
<dbReference type="RefSeq" id="WP_235117653.1">
    <property type="nucleotide sequence ID" value="NZ_CP090978.1"/>
</dbReference>
<comment type="similarity">
    <text evidence="1">Belongs to the LysR transcriptional regulatory family.</text>
</comment>
<dbReference type="EMBL" id="CP090978">
    <property type="protein sequence ID" value="UJF31306.1"/>
    <property type="molecule type" value="Genomic_DNA"/>
</dbReference>
<dbReference type="Proteomes" id="UP001649230">
    <property type="component" value="Chromosome"/>
</dbReference>
<reference evidence="6 7" key="1">
    <citation type="journal article" date="2024" name="Int. J. Syst. Evol. Microbiol.">
        <title>Paenibacillus hexagrammi sp. nov., a novel bacterium isolated from the gut content of Hexagrammos agrammus.</title>
        <authorList>
            <person name="Jung H.K."/>
            <person name="Kim D.G."/>
            <person name="Zin H."/>
            <person name="Park J."/>
            <person name="Jung H."/>
            <person name="Kim Y.O."/>
            <person name="Kong H.J."/>
            <person name="Kim J.W."/>
            <person name="Kim Y.S."/>
        </authorList>
    </citation>
    <scope>NUCLEOTIDE SEQUENCE [LARGE SCALE GENOMIC DNA]</scope>
    <source>
        <strain evidence="6 7">YPD9-1</strain>
    </source>
</reference>
<keyword evidence="4" id="KW-0804">Transcription</keyword>
<dbReference type="SUPFAM" id="SSF46785">
    <property type="entry name" value="Winged helix' DNA-binding domain"/>
    <property type="match status" value="1"/>
</dbReference>
<evidence type="ECO:0000256" key="1">
    <source>
        <dbReference type="ARBA" id="ARBA00009437"/>
    </source>
</evidence>